<name>A0A7S2QWN0_9DINO</name>
<dbReference type="InterPro" id="IPR000626">
    <property type="entry name" value="Ubiquitin-like_dom"/>
</dbReference>
<evidence type="ECO:0000313" key="2">
    <source>
        <dbReference type="EMBL" id="CAD9653765.1"/>
    </source>
</evidence>
<gene>
    <name evidence="2" type="ORF">LELO1147_LOCUS223</name>
</gene>
<feature type="domain" description="Ubiquitin-like" evidence="1">
    <location>
        <begin position="1"/>
        <end position="64"/>
    </location>
</feature>
<accession>A0A7S2QWN0</accession>
<dbReference type="PROSITE" id="PS50053">
    <property type="entry name" value="UBIQUITIN_2"/>
    <property type="match status" value="1"/>
</dbReference>
<sequence length="100" mass="11761">MLLFVTNVKTAKTVWVEISINDNIELLKKYISRKMLMEEKVMVLIYMGEELRNEFKIKDCRLKDVIQKVAEGQDPHPDECTVHLIDLRDTPTELREPKSD</sequence>
<dbReference type="SUPFAM" id="SSF54236">
    <property type="entry name" value="Ubiquitin-like"/>
    <property type="match status" value="1"/>
</dbReference>
<proteinExistence type="predicted"/>
<organism evidence="2">
    <name type="scientific">Lessardia elongata</name>
    <dbReference type="NCBI Taxonomy" id="210733"/>
    <lineage>
        <taxon>Eukaryota</taxon>
        <taxon>Sar</taxon>
        <taxon>Alveolata</taxon>
        <taxon>Dinophyceae</taxon>
        <taxon>Peridiniales</taxon>
        <taxon>Podolampadaceae</taxon>
        <taxon>Lessardia</taxon>
    </lineage>
</organism>
<dbReference type="Gene3D" id="3.10.20.90">
    <property type="entry name" value="Phosphatidylinositol 3-kinase Catalytic Subunit, Chain A, domain 1"/>
    <property type="match status" value="1"/>
</dbReference>
<dbReference type="EMBL" id="HBHF01001656">
    <property type="protein sequence ID" value="CAD9653765.1"/>
    <property type="molecule type" value="Transcribed_RNA"/>
</dbReference>
<protein>
    <recommendedName>
        <fullName evidence="1">Ubiquitin-like domain-containing protein</fullName>
    </recommendedName>
</protein>
<reference evidence="2" key="1">
    <citation type="submission" date="2021-01" db="EMBL/GenBank/DDBJ databases">
        <authorList>
            <person name="Corre E."/>
            <person name="Pelletier E."/>
            <person name="Niang G."/>
            <person name="Scheremetjew M."/>
            <person name="Finn R."/>
            <person name="Kale V."/>
            <person name="Holt S."/>
            <person name="Cochrane G."/>
            <person name="Meng A."/>
            <person name="Brown T."/>
            <person name="Cohen L."/>
        </authorList>
    </citation>
    <scope>NUCLEOTIDE SEQUENCE</scope>
    <source>
        <strain evidence="2">SPMC 104</strain>
    </source>
</reference>
<dbReference type="AlphaFoldDB" id="A0A7S2QWN0"/>
<dbReference type="InterPro" id="IPR029071">
    <property type="entry name" value="Ubiquitin-like_domsf"/>
</dbReference>
<evidence type="ECO:0000259" key="1">
    <source>
        <dbReference type="PROSITE" id="PS50053"/>
    </source>
</evidence>